<evidence type="ECO:0000256" key="2">
    <source>
        <dbReference type="ARBA" id="ARBA00022448"/>
    </source>
</evidence>
<gene>
    <name evidence="8" type="ORF">R9X50_00645100</name>
</gene>
<feature type="transmembrane region" description="Helical" evidence="6">
    <location>
        <begin position="206"/>
        <end position="225"/>
    </location>
</feature>
<keyword evidence="4 6" id="KW-1133">Transmembrane helix</keyword>
<keyword evidence="3 6" id="KW-0812">Transmembrane</keyword>
<feature type="transmembrane region" description="Helical" evidence="6">
    <location>
        <begin position="336"/>
        <end position="356"/>
    </location>
</feature>
<dbReference type="Proteomes" id="UP001303373">
    <property type="component" value="Chromosome 10"/>
</dbReference>
<dbReference type="InterPro" id="IPR011701">
    <property type="entry name" value="MFS"/>
</dbReference>
<feature type="transmembrane region" description="Helical" evidence="6">
    <location>
        <begin position="82"/>
        <end position="105"/>
    </location>
</feature>
<evidence type="ECO:0000256" key="4">
    <source>
        <dbReference type="ARBA" id="ARBA00022989"/>
    </source>
</evidence>
<dbReference type="PANTHER" id="PTHR23502:SF51">
    <property type="entry name" value="QUINIDINE RESISTANCE PROTEIN 1-RELATED"/>
    <property type="match status" value="1"/>
</dbReference>
<evidence type="ECO:0000259" key="7">
    <source>
        <dbReference type="PROSITE" id="PS50850"/>
    </source>
</evidence>
<dbReference type="Gene3D" id="1.20.1720.10">
    <property type="entry name" value="Multidrug resistance protein D"/>
    <property type="match status" value="1"/>
</dbReference>
<feature type="transmembrane region" description="Helical" evidence="6">
    <location>
        <begin position="140"/>
        <end position="163"/>
    </location>
</feature>
<feature type="domain" description="Major facilitator superfamily (MFS) profile" evidence="7">
    <location>
        <begin position="51"/>
        <end position="511"/>
    </location>
</feature>
<organism evidence="8 9">
    <name type="scientific">Acrodontium crateriforme</name>
    <dbReference type="NCBI Taxonomy" id="150365"/>
    <lineage>
        <taxon>Eukaryota</taxon>
        <taxon>Fungi</taxon>
        <taxon>Dikarya</taxon>
        <taxon>Ascomycota</taxon>
        <taxon>Pezizomycotina</taxon>
        <taxon>Dothideomycetes</taxon>
        <taxon>Dothideomycetidae</taxon>
        <taxon>Mycosphaerellales</taxon>
        <taxon>Teratosphaeriaceae</taxon>
        <taxon>Acrodontium</taxon>
    </lineage>
</organism>
<feature type="transmembrane region" description="Helical" evidence="6">
    <location>
        <begin position="396"/>
        <end position="415"/>
    </location>
</feature>
<keyword evidence="2" id="KW-0813">Transport</keyword>
<dbReference type="GO" id="GO:0005886">
    <property type="term" value="C:plasma membrane"/>
    <property type="evidence" value="ECO:0007669"/>
    <property type="project" value="TreeGrafter"/>
</dbReference>
<feature type="transmembrane region" description="Helical" evidence="6">
    <location>
        <begin position="486"/>
        <end position="507"/>
    </location>
</feature>
<dbReference type="PANTHER" id="PTHR23502">
    <property type="entry name" value="MAJOR FACILITATOR SUPERFAMILY"/>
    <property type="match status" value="1"/>
</dbReference>
<evidence type="ECO:0000256" key="5">
    <source>
        <dbReference type="ARBA" id="ARBA00023136"/>
    </source>
</evidence>
<feature type="transmembrane region" description="Helical" evidence="6">
    <location>
        <begin position="117"/>
        <end position="134"/>
    </location>
</feature>
<reference evidence="8 9" key="1">
    <citation type="submission" date="2023-11" db="EMBL/GenBank/DDBJ databases">
        <title>An acidophilic fungus is an integral part of prey digestion in a carnivorous sundew plant.</title>
        <authorList>
            <person name="Tsai I.J."/>
        </authorList>
    </citation>
    <scope>NUCLEOTIDE SEQUENCE [LARGE SCALE GENOMIC DNA]</scope>
    <source>
        <strain evidence="8">169a</strain>
    </source>
</reference>
<evidence type="ECO:0000313" key="9">
    <source>
        <dbReference type="Proteomes" id="UP001303373"/>
    </source>
</evidence>
<comment type="subcellular location">
    <subcellularLocation>
        <location evidence="1">Membrane</location>
        <topology evidence="1">Multi-pass membrane protein</topology>
    </subcellularLocation>
</comment>
<dbReference type="EMBL" id="CP138589">
    <property type="protein sequence ID" value="WPH03570.1"/>
    <property type="molecule type" value="Genomic_DNA"/>
</dbReference>
<dbReference type="InterPro" id="IPR001958">
    <property type="entry name" value="Tet-R_TetA/multi-R_MdtG-like"/>
</dbReference>
<dbReference type="FunFam" id="1.20.1720.10:FF:000009">
    <property type="entry name" value="MFS multidrug transporter"/>
    <property type="match status" value="1"/>
</dbReference>
<evidence type="ECO:0000256" key="1">
    <source>
        <dbReference type="ARBA" id="ARBA00004141"/>
    </source>
</evidence>
<feature type="transmembrane region" description="Helical" evidence="6">
    <location>
        <begin position="48"/>
        <end position="70"/>
    </location>
</feature>
<dbReference type="InterPro" id="IPR020846">
    <property type="entry name" value="MFS_dom"/>
</dbReference>
<feature type="transmembrane region" description="Helical" evidence="6">
    <location>
        <begin position="463"/>
        <end position="480"/>
    </location>
</feature>
<evidence type="ECO:0000256" key="3">
    <source>
        <dbReference type="ARBA" id="ARBA00022692"/>
    </source>
</evidence>
<dbReference type="InterPro" id="IPR036259">
    <property type="entry name" value="MFS_trans_sf"/>
</dbReference>
<name>A0AAQ3RC62_9PEZI</name>
<dbReference type="PROSITE" id="PS50850">
    <property type="entry name" value="MFS"/>
    <property type="match status" value="1"/>
</dbReference>
<dbReference type="SUPFAM" id="SSF103473">
    <property type="entry name" value="MFS general substrate transporter"/>
    <property type="match status" value="1"/>
</dbReference>
<dbReference type="AlphaFoldDB" id="A0AAQ3RC62"/>
<dbReference type="PRINTS" id="PR01035">
    <property type="entry name" value="TCRTETA"/>
</dbReference>
<evidence type="ECO:0000313" key="8">
    <source>
        <dbReference type="EMBL" id="WPH03570.1"/>
    </source>
</evidence>
<sequence>MAASTTTPTSQMILGPDVSPETTVKLDGLPTPLEQPDLLYTAFSFRKITFIVFMAAFAGLISPLSATIYFPALNVLANDLDISPSAINLTLLTYMIWQGLAPVLLGDLADTIGRRPVFIAGFVVYIVANVGLALQNSFGALLALRMVQSAGTSSTVAIAAGVAADISPSSTRGKYMGWVTCGTAMGTAVGPVLGGILSQYLGWRSIFWFLAILLGIYMVPLVLAFPETGRNVVGNGSIPPQTWNMSLLSYHTRRRIQTISASDAPRENAAHGQEEIERIKKERKLRMPNPWKSIQLIFCKDSGLLLLYNAIVYSAFNTIIASTPYLFGEIYGFDDLQIGLCYLPFGLASFLAPLINGRLVDWNFRRVAEKLGIAIEKGKAQKNIHEFPLERARIPVALPQAFVGVASLVAYGWVIQFNGSLTAALVLQFIIGLSVTGCFQVMNLMIVDYHPQSPSTATAANNLCRCWLGGATGALIIIMIEKMGRGWCFTFVAFVLLIATSILVVLLRNGPKWRRTRMDTTTS</sequence>
<dbReference type="Pfam" id="PF07690">
    <property type="entry name" value="MFS_1"/>
    <property type="match status" value="1"/>
</dbReference>
<keyword evidence="5 6" id="KW-0472">Membrane</keyword>
<dbReference type="Gene3D" id="1.20.1250.20">
    <property type="entry name" value="MFS general substrate transporter like domains"/>
    <property type="match status" value="1"/>
</dbReference>
<proteinExistence type="predicted"/>
<evidence type="ECO:0000256" key="6">
    <source>
        <dbReference type="SAM" id="Phobius"/>
    </source>
</evidence>
<protein>
    <submittedName>
        <fullName evidence="8">Major facilitator superfamily domain-containing protein</fullName>
    </submittedName>
</protein>
<dbReference type="GO" id="GO:0022857">
    <property type="term" value="F:transmembrane transporter activity"/>
    <property type="evidence" value="ECO:0007669"/>
    <property type="project" value="InterPro"/>
</dbReference>
<feature type="transmembrane region" description="Helical" evidence="6">
    <location>
        <begin position="175"/>
        <end position="200"/>
    </location>
</feature>
<accession>A0AAQ3RC62</accession>
<feature type="transmembrane region" description="Helical" evidence="6">
    <location>
        <begin position="421"/>
        <end position="442"/>
    </location>
</feature>
<keyword evidence="9" id="KW-1185">Reference proteome</keyword>